<dbReference type="InterPro" id="IPR013196">
    <property type="entry name" value="HTH_11"/>
</dbReference>
<organism evidence="4 5">
    <name type="scientific">Anaerofustis stercorihominis</name>
    <dbReference type="NCBI Taxonomy" id="214853"/>
    <lineage>
        <taxon>Bacteria</taxon>
        <taxon>Bacillati</taxon>
        <taxon>Bacillota</taxon>
        <taxon>Clostridia</taxon>
        <taxon>Eubacteriales</taxon>
        <taxon>Eubacteriaceae</taxon>
        <taxon>Anaerofustis</taxon>
    </lineage>
</organism>
<dbReference type="CDD" id="cd05568">
    <property type="entry name" value="PTS_IIB_bgl_like"/>
    <property type="match status" value="1"/>
</dbReference>
<dbReference type="SUPFAM" id="SSF46785">
    <property type="entry name" value="Winged helix' DNA-binding domain"/>
    <property type="match status" value="1"/>
</dbReference>
<dbReference type="Gene3D" id="1.10.1790.10">
    <property type="entry name" value="PRD domain"/>
    <property type="match status" value="1"/>
</dbReference>
<dbReference type="InterPro" id="IPR050661">
    <property type="entry name" value="BglG_antiterminators"/>
</dbReference>
<evidence type="ECO:0000313" key="4">
    <source>
        <dbReference type="EMBL" id="RGD74470.1"/>
    </source>
</evidence>
<dbReference type="PROSITE" id="PS51094">
    <property type="entry name" value="PTS_EIIA_TYPE_2"/>
    <property type="match status" value="1"/>
</dbReference>
<name>A0A3E3DYW9_9FIRM</name>
<accession>A0A3E3DYW9</accession>
<proteinExistence type="predicted"/>
<dbReference type="PANTHER" id="PTHR30185:SF13">
    <property type="entry name" value="LICABCH OPERON REGULATOR-RELATED"/>
    <property type="match status" value="1"/>
</dbReference>
<dbReference type="SUPFAM" id="SSF63520">
    <property type="entry name" value="PTS-regulatory domain, PRD"/>
    <property type="match status" value="2"/>
</dbReference>
<keyword evidence="1" id="KW-0677">Repeat</keyword>
<dbReference type="InterPro" id="IPR036390">
    <property type="entry name" value="WH_DNA-bd_sf"/>
</dbReference>
<dbReference type="InterPro" id="IPR011608">
    <property type="entry name" value="PRD"/>
</dbReference>
<dbReference type="Gene3D" id="3.40.930.10">
    <property type="entry name" value="Mannitol-specific EII, Chain A"/>
    <property type="match status" value="1"/>
</dbReference>
<dbReference type="Pfam" id="PF00874">
    <property type="entry name" value="PRD"/>
    <property type="match status" value="1"/>
</dbReference>
<evidence type="ECO:0000259" key="3">
    <source>
        <dbReference type="PROSITE" id="PS51372"/>
    </source>
</evidence>
<dbReference type="PANTHER" id="PTHR30185">
    <property type="entry name" value="CRYPTIC BETA-GLUCOSIDE BGL OPERON ANTITERMINATOR"/>
    <property type="match status" value="1"/>
</dbReference>
<feature type="domain" description="PRD" evidence="3">
    <location>
        <begin position="303"/>
        <end position="410"/>
    </location>
</feature>
<dbReference type="GeneID" id="97999523"/>
<dbReference type="Gene3D" id="1.10.10.10">
    <property type="entry name" value="Winged helix-like DNA-binding domain superfamily/Winged helix DNA-binding domain"/>
    <property type="match status" value="1"/>
</dbReference>
<dbReference type="InterPro" id="IPR002178">
    <property type="entry name" value="PTS_EIIA_type-2_dom"/>
</dbReference>
<dbReference type="InterPro" id="IPR036388">
    <property type="entry name" value="WH-like_DNA-bd_sf"/>
</dbReference>
<dbReference type="Pfam" id="PF00359">
    <property type="entry name" value="PTS_EIIA_2"/>
    <property type="match status" value="1"/>
</dbReference>
<sequence>MKEKEVLNIPLRQKNILKMLLSEDGWIKGSRIAKEMGITDRTVRSDIAAINSAMEGSSNIIESSRQNGYRLKSSDSELLNKLLFNKKNLPITPEERLRYLSIRLMQVDESNPKKLWELADELAISMPTLESTIQKIRGVLENRKDPFVIQRKQGFIWTKGHEESRRFLLKELILDRMDPSYLMISNYYNYFDKHILETIMGCIMTSLKEFGSIMTDEDIIHLVVYLAIKHNRISTGHSLIMQKSETYSINDPKSKLAFKIADNMKDKLGLHLNDAEILDLIIQLSLMRVVTENKKDKEINNGSDKNHFMAIVDSLLNDIKDNFGLDLSNDEELRVGLCSHIKYMIKQKSELQSSSNPILGLLKTEYSFVFEMSLYLYECFYDMFDVKLNEDELGYITAYLGAAIERMESNMSHNSICIALVSNTNHGTSTLLMARIKSKFSDKFNLVGPYSAYSLDEIMKDNPSGIITTASKYMFDDCHLPVVKISPMLDSNDITAINSMVASIKNKTLSNPLPYGLDSYFDKKFFFKNLKADDYEEAITKMTEALEREGYVKSDFLDKTLEREKISFTTFGNLLAMPHPLESCSNQTIISVGILEHPIKWGNVFVQVIFLMSIRKEDLKYIRHLFNITVELANNPERVTRLILSKDYEHFISILREI</sequence>
<evidence type="ECO:0000259" key="2">
    <source>
        <dbReference type="PROSITE" id="PS51094"/>
    </source>
</evidence>
<dbReference type="AlphaFoldDB" id="A0A3E3DYW9"/>
<dbReference type="InterPro" id="IPR016152">
    <property type="entry name" value="PTrfase/Anion_transptr"/>
</dbReference>
<gene>
    <name evidence="4" type="ORF">DW687_06805</name>
</gene>
<feature type="domain" description="PTS EIIA type-2" evidence="2">
    <location>
        <begin position="519"/>
        <end position="658"/>
    </location>
</feature>
<dbReference type="EMBL" id="QUSM01000003">
    <property type="protein sequence ID" value="RGD74470.1"/>
    <property type="molecule type" value="Genomic_DNA"/>
</dbReference>
<dbReference type="CDD" id="cd00211">
    <property type="entry name" value="PTS_IIA_fru"/>
    <property type="match status" value="1"/>
</dbReference>
<dbReference type="RefSeq" id="WP_007049047.1">
    <property type="nucleotide sequence ID" value="NZ_CABKNJ010000005.1"/>
</dbReference>
<dbReference type="InterPro" id="IPR036634">
    <property type="entry name" value="PRD_sf"/>
</dbReference>
<protein>
    <submittedName>
        <fullName evidence="4">PRD domain-containing protein</fullName>
    </submittedName>
</protein>
<dbReference type="Pfam" id="PF08279">
    <property type="entry name" value="HTH_11"/>
    <property type="match status" value="1"/>
</dbReference>
<dbReference type="Proteomes" id="UP000261212">
    <property type="component" value="Unassembled WGS sequence"/>
</dbReference>
<dbReference type="PROSITE" id="PS51372">
    <property type="entry name" value="PRD_2"/>
    <property type="match status" value="1"/>
</dbReference>
<evidence type="ECO:0000256" key="1">
    <source>
        <dbReference type="ARBA" id="ARBA00022737"/>
    </source>
</evidence>
<dbReference type="GO" id="GO:0006355">
    <property type="term" value="P:regulation of DNA-templated transcription"/>
    <property type="evidence" value="ECO:0007669"/>
    <property type="project" value="InterPro"/>
</dbReference>
<dbReference type="SUPFAM" id="SSF55804">
    <property type="entry name" value="Phoshotransferase/anion transport protein"/>
    <property type="match status" value="1"/>
</dbReference>
<evidence type="ECO:0000313" key="5">
    <source>
        <dbReference type="Proteomes" id="UP000261212"/>
    </source>
</evidence>
<reference evidence="4 5" key="1">
    <citation type="submission" date="2018-08" db="EMBL/GenBank/DDBJ databases">
        <title>A genome reference for cultivated species of the human gut microbiota.</title>
        <authorList>
            <person name="Zou Y."/>
            <person name="Xue W."/>
            <person name="Luo G."/>
        </authorList>
    </citation>
    <scope>NUCLEOTIDE SEQUENCE [LARGE SCALE GENOMIC DNA]</scope>
    <source>
        <strain evidence="4 5">AM25-6</strain>
    </source>
</reference>
<comment type="caution">
    <text evidence="4">The sequence shown here is derived from an EMBL/GenBank/DDBJ whole genome shotgun (WGS) entry which is preliminary data.</text>
</comment>